<keyword evidence="4 7" id="KW-0862">Zinc</keyword>
<dbReference type="PANTHER" id="PTHR42940">
    <property type="entry name" value="ALCOHOL DEHYDROGENASE 1-RELATED"/>
    <property type="match status" value="1"/>
</dbReference>
<keyword evidence="11" id="KW-1185">Reference proteome</keyword>
<organism evidence="10 11">
    <name type="scientific">Basidiobolus meristosporus CBS 931.73</name>
    <dbReference type="NCBI Taxonomy" id="1314790"/>
    <lineage>
        <taxon>Eukaryota</taxon>
        <taxon>Fungi</taxon>
        <taxon>Fungi incertae sedis</taxon>
        <taxon>Zoopagomycota</taxon>
        <taxon>Entomophthoromycotina</taxon>
        <taxon>Basidiobolomycetes</taxon>
        <taxon>Basidiobolales</taxon>
        <taxon>Basidiobolaceae</taxon>
        <taxon>Basidiobolus</taxon>
    </lineage>
</organism>
<dbReference type="PROSITE" id="PS00059">
    <property type="entry name" value="ADH_ZINC"/>
    <property type="match status" value="1"/>
</dbReference>
<dbReference type="STRING" id="1314790.A0A1Y1WIX5"/>
<comment type="similarity">
    <text evidence="2 7">Belongs to the zinc-containing alcohol dehydrogenase family.</text>
</comment>
<comment type="cofactor">
    <cofactor evidence="1 7">
        <name>Zn(2+)</name>
        <dbReference type="ChEBI" id="CHEBI:29105"/>
    </cofactor>
</comment>
<evidence type="ECO:0000313" key="9">
    <source>
        <dbReference type="EMBL" id="ORX67001.1"/>
    </source>
</evidence>
<sequence>MSMKCAVFSKPGSDLVVVKRPIPTPGPGEVLIKVEACGVCHSDCVLQHNAMPGINYPVTPGHEVVGRIQKLGENVCSLYTQGMRVGVGWSAGYCSTCEACRRGSFIDCEKHWVTGVRQGGGYAQYMVARQSALCRIPDELSSAEAAPLLCAGITVYNSMRHMDNIHPGDICAVVGIGGLGHLAIQYANKFGYRTVALSSSASKQELAKSLGAHVYIDQSKQDAVEELKKLGGAKLIVVAAPGGDVSKLVEGMAFGGTLLVVSMLPEPIQIDSLSLILKRAQVRGWPSGTHKDAEDALNFSALSNTKPLVQTYPLKQAKKAYEDMMNGKPKCRAVIVFDESETQVSCCSLL</sequence>
<dbReference type="SUPFAM" id="SSF50129">
    <property type="entry name" value="GroES-like"/>
    <property type="match status" value="1"/>
</dbReference>
<evidence type="ECO:0000256" key="4">
    <source>
        <dbReference type="ARBA" id="ARBA00022833"/>
    </source>
</evidence>
<dbReference type="SMART" id="SM00829">
    <property type="entry name" value="PKS_ER"/>
    <property type="match status" value="1"/>
</dbReference>
<evidence type="ECO:0000256" key="5">
    <source>
        <dbReference type="ARBA" id="ARBA00023002"/>
    </source>
</evidence>
<gene>
    <name evidence="10" type="ORF">K493DRAFT_271996</name>
    <name evidence="9" type="ORF">K493DRAFT_272157</name>
</gene>
<dbReference type="AlphaFoldDB" id="A0A1Y1WIX5"/>
<evidence type="ECO:0000256" key="3">
    <source>
        <dbReference type="ARBA" id="ARBA00022723"/>
    </source>
</evidence>
<evidence type="ECO:0000256" key="7">
    <source>
        <dbReference type="RuleBase" id="RU361277"/>
    </source>
</evidence>
<evidence type="ECO:0000313" key="10">
    <source>
        <dbReference type="EMBL" id="ORX73432.1"/>
    </source>
</evidence>
<dbReference type="Gene3D" id="3.90.180.10">
    <property type="entry name" value="Medium-chain alcohol dehydrogenases, catalytic domain"/>
    <property type="match status" value="1"/>
</dbReference>
<dbReference type="InterPro" id="IPR002328">
    <property type="entry name" value="ADH_Zn_CS"/>
</dbReference>
<reference evidence="10 11" key="1">
    <citation type="submission" date="2016-07" db="EMBL/GenBank/DDBJ databases">
        <title>Pervasive Adenine N6-methylation of Active Genes in Fungi.</title>
        <authorList>
            <consortium name="DOE Joint Genome Institute"/>
            <person name="Mondo S.J."/>
            <person name="Dannebaum R.O."/>
            <person name="Kuo R.C."/>
            <person name="Labutti K."/>
            <person name="Haridas S."/>
            <person name="Kuo A."/>
            <person name="Salamov A."/>
            <person name="Ahrendt S.R."/>
            <person name="Lipzen A."/>
            <person name="Sullivan W."/>
            <person name="Andreopoulos W.B."/>
            <person name="Clum A."/>
            <person name="Lindquist E."/>
            <person name="Daum C."/>
            <person name="Ramamoorthy G.K."/>
            <person name="Gryganskyi A."/>
            <person name="Culley D."/>
            <person name="Magnuson J.K."/>
            <person name="James T.Y."/>
            <person name="O'Malley M.A."/>
            <person name="Stajich J.E."/>
            <person name="Spatafora J.W."/>
            <person name="Visel A."/>
            <person name="Grigoriev I.V."/>
        </authorList>
    </citation>
    <scope>NUCLEOTIDE SEQUENCE [LARGE SCALE GENOMIC DNA]</scope>
    <source>
        <strain evidence="10 11">CBS 931.73</strain>
    </source>
</reference>
<dbReference type="OrthoDB" id="1560166at2759"/>
<dbReference type="InterPro" id="IPR011032">
    <property type="entry name" value="GroES-like_sf"/>
</dbReference>
<protein>
    <submittedName>
        <fullName evidence="10">Zinc-type alcohol dehydrogenase</fullName>
    </submittedName>
</protein>
<dbReference type="GO" id="GO:0005737">
    <property type="term" value="C:cytoplasm"/>
    <property type="evidence" value="ECO:0007669"/>
    <property type="project" value="TreeGrafter"/>
</dbReference>
<evidence type="ECO:0000259" key="8">
    <source>
        <dbReference type="SMART" id="SM00829"/>
    </source>
</evidence>
<proteinExistence type="inferred from homology"/>
<dbReference type="FunFam" id="3.40.50.720:FF:000039">
    <property type="entry name" value="Alcohol dehydrogenase AdhP"/>
    <property type="match status" value="1"/>
</dbReference>
<keyword evidence="3 7" id="KW-0479">Metal-binding</keyword>
<dbReference type="Gene3D" id="3.40.50.720">
    <property type="entry name" value="NAD(P)-binding Rossmann-like Domain"/>
    <property type="match status" value="1"/>
</dbReference>
<dbReference type="Pfam" id="PF08240">
    <property type="entry name" value="ADH_N"/>
    <property type="match status" value="1"/>
</dbReference>
<dbReference type="InterPro" id="IPR013149">
    <property type="entry name" value="ADH-like_C"/>
</dbReference>
<dbReference type="InParanoid" id="A0A1Y1WIX5"/>
<dbReference type="PANTHER" id="PTHR42940:SF7">
    <property type="entry name" value="ALCOHOL DEHYDROGENASE-LIKE N-TERMINAL DOMAIN-CONTAINING PROTEIN"/>
    <property type="match status" value="1"/>
</dbReference>
<dbReference type="CDD" id="cd08296">
    <property type="entry name" value="CAD_like"/>
    <property type="match status" value="1"/>
</dbReference>
<dbReference type="Pfam" id="PF00107">
    <property type="entry name" value="ADH_zinc_N"/>
    <property type="match status" value="1"/>
</dbReference>
<name>A0A1Y1WIX5_9FUNG</name>
<dbReference type="GO" id="GO:0008270">
    <property type="term" value="F:zinc ion binding"/>
    <property type="evidence" value="ECO:0007669"/>
    <property type="project" value="InterPro"/>
</dbReference>
<evidence type="ECO:0000256" key="1">
    <source>
        <dbReference type="ARBA" id="ARBA00001947"/>
    </source>
</evidence>
<comment type="caution">
    <text evidence="10">The sequence shown here is derived from an EMBL/GenBank/DDBJ whole genome shotgun (WGS) entry which is preliminary data.</text>
</comment>
<dbReference type="InterPro" id="IPR036291">
    <property type="entry name" value="NAD(P)-bd_dom_sf"/>
</dbReference>
<accession>A0A1Y1WIX5</accession>
<keyword evidence="6" id="KW-0520">NAD</keyword>
<evidence type="ECO:0000313" key="11">
    <source>
        <dbReference type="Proteomes" id="UP000193498"/>
    </source>
</evidence>
<dbReference type="Proteomes" id="UP000193498">
    <property type="component" value="Unassembled WGS sequence"/>
</dbReference>
<dbReference type="EMBL" id="MCFE01001053">
    <property type="protein sequence ID" value="ORX73432.1"/>
    <property type="molecule type" value="Genomic_DNA"/>
</dbReference>
<dbReference type="InterPro" id="IPR020843">
    <property type="entry name" value="ER"/>
</dbReference>
<dbReference type="InterPro" id="IPR013154">
    <property type="entry name" value="ADH-like_N"/>
</dbReference>
<dbReference type="SUPFAM" id="SSF51735">
    <property type="entry name" value="NAD(P)-binding Rossmann-fold domains"/>
    <property type="match status" value="1"/>
</dbReference>
<keyword evidence="5" id="KW-0560">Oxidoreductase</keyword>
<evidence type="ECO:0000256" key="6">
    <source>
        <dbReference type="ARBA" id="ARBA00023027"/>
    </source>
</evidence>
<dbReference type="GO" id="GO:0004022">
    <property type="term" value="F:alcohol dehydrogenase (NAD+) activity"/>
    <property type="evidence" value="ECO:0007669"/>
    <property type="project" value="TreeGrafter"/>
</dbReference>
<feature type="domain" description="Enoyl reductase (ER)" evidence="8">
    <location>
        <begin position="12"/>
        <end position="335"/>
    </location>
</feature>
<evidence type="ECO:0000256" key="2">
    <source>
        <dbReference type="ARBA" id="ARBA00008072"/>
    </source>
</evidence>
<dbReference type="EMBL" id="MCFE01001114">
    <property type="protein sequence ID" value="ORX67001.1"/>
    <property type="molecule type" value="Genomic_DNA"/>
</dbReference>